<dbReference type="EMBL" id="JBJJXI010000134">
    <property type="protein sequence ID" value="KAL3388393.1"/>
    <property type="molecule type" value="Genomic_DNA"/>
</dbReference>
<sequence>MTLYKGCLECAIIALRLAERPESPGATMNEATPTQTVPTGDPTQICKGHKRPATLPGQIRTPKRSTRAMKDDVKSTVDKERDENNNDVENHFVEVKRPRDRR</sequence>
<feature type="region of interest" description="Disordered" evidence="1">
    <location>
        <begin position="21"/>
        <end position="102"/>
    </location>
</feature>
<comment type="caution">
    <text evidence="2">The sequence shown here is derived from an EMBL/GenBank/DDBJ whole genome shotgun (WGS) entry which is preliminary data.</text>
</comment>
<dbReference type="AlphaFoldDB" id="A0ABD2W5Z1"/>
<name>A0ABD2W5Z1_9HYME</name>
<evidence type="ECO:0000313" key="2">
    <source>
        <dbReference type="EMBL" id="KAL3388393.1"/>
    </source>
</evidence>
<evidence type="ECO:0000256" key="1">
    <source>
        <dbReference type="SAM" id="MobiDB-lite"/>
    </source>
</evidence>
<keyword evidence="3" id="KW-1185">Reference proteome</keyword>
<proteinExistence type="predicted"/>
<reference evidence="2 3" key="1">
    <citation type="journal article" date="2024" name="bioRxiv">
        <title>A reference genome for Trichogramma kaykai: A tiny desert-dwelling parasitoid wasp with competing sex-ratio distorters.</title>
        <authorList>
            <person name="Culotta J."/>
            <person name="Lindsey A.R."/>
        </authorList>
    </citation>
    <scope>NUCLEOTIDE SEQUENCE [LARGE SCALE GENOMIC DNA]</scope>
    <source>
        <strain evidence="2 3">KSX58</strain>
    </source>
</reference>
<protein>
    <submittedName>
        <fullName evidence="2">Uncharacterized protein</fullName>
    </submittedName>
</protein>
<organism evidence="2 3">
    <name type="scientific">Trichogramma kaykai</name>
    <dbReference type="NCBI Taxonomy" id="54128"/>
    <lineage>
        <taxon>Eukaryota</taxon>
        <taxon>Metazoa</taxon>
        <taxon>Ecdysozoa</taxon>
        <taxon>Arthropoda</taxon>
        <taxon>Hexapoda</taxon>
        <taxon>Insecta</taxon>
        <taxon>Pterygota</taxon>
        <taxon>Neoptera</taxon>
        <taxon>Endopterygota</taxon>
        <taxon>Hymenoptera</taxon>
        <taxon>Apocrita</taxon>
        <taxon>Proctotrupomorpha</taxon>
        <taxon>Chalcidoidea</taxon>
        <taxon>Trichogrammatidae</taxon>
        <taxon>Trichogramma</taxon>
    </lineage>
</organism>
<dbReference type="Proteomes" id="UP001627154">
    <property type="component" value="Unassembled WGS sequence"/>
</dbReference>
<gene>
    <name evidence="2" type="ORF">TKK_016622</name>
</gene>
<evidence type="ECO:0000313" key="3">
    <source>
        <dbReference type="Proteomes" id="UP001627154"/>
    </source>
</evidence>
<feature type="compositionally biased region" description="Basic and acidic residues" evidence="1">
    <location>
        <begin position="68"/>
        <end position="102"/>
    </location>
</feature>
<feature type="compositionally biased region" description="Polar residues" evidence="1">
    <location>
        <begin position="29"/>
        <end position="42"/>
    </location>
</feature>
<accession>A0ABD2W5Z1</accession>